<accession>A0A8H7WCT2</accession>
<dbReference type="AlphaFoldDB" id="A0A8H7WCT2"/>
<dbReference type="PANTHER" id="PTHR14614:SF156">
    <property type="entry name" value="PROTEIN-LYSINE N-METHYLTRANSFERASE EFM2"/>
    <property type="match status" value="1"/>
</dbReference>
<proteinExistence type="predicted"/>
<organism evidence="1 2">
    <name type="scientific">Cadophora malorum</name>
    <dbReference type="NCBI Taxonomy" id="108018"/>
    <lineage>
        <taxon>Eukaryota</taxon>
        <taxon>Fungi</taxon>
        <taxon>Dikarya</taxon>
        <taxon>Ascomycota</taxon>
        <taxon>Pezizomycotina</taxon>
        <taxon>Leotiomycetes</taxon>
        <taxon>Helotiales</taxon>
        <taxon>Ploettnerulaceae</taxon>
        <taxon>Cadophora</taxon>
    </lineage>
</organism>
<name>A0A8H7WCT2_9HELO</name>
<dbReference type="GO" id="GO:0005829">
    <property type="term" value="C:cytosol"/>
    <property type="evidence" value="ECO:0007669"/>
    <property type="project" value="TreeGrafter"/>
</dbReference>
<dbReference type="GO" id="GO:0008757">
    <property type="term" value="F:S-adenosylmethionine-dependent methyltransferase activity"/>
    <property type="evidence" value="ECO:0007669"/>
    <property type="project" value="UniProtKB-ARBA"/>
</dbReference>
<comment type="caution">
    <text evidence="1">The sequence shown here is derived from an EMBL/GenBank/DDBJ whole genome shotgun (WGS) entry which is preliminary data.</text>
</comment>
<sequence length="345" mass="38664">MELPSLRRNPSYGTILQALESLQLKPSSWDEPSLPEVTTTGSDGSANLFLISVIMSEFEWLQELKDDSGIVFSVDEQKEKLIKEASSRMSERCGRSAAGEINRTWIIPKSLSLPEIRFDIREPPLTGDQIGLKTWGTSYVLAKKLEYIGSEYLSTIINSQAPSNHPRVLELGAGTGLVGMAAAAVWKSSVILTDLEDIQENLVFNIDKNLSTVSDQDGWIAGDVLDWRKPQDALPSLQSKKFKIVIAADPMYDDEHPELVANMVKRFLEEGTESRALVAIPLRDAHTERMARHFSTILENTGFCVVFQKHEVCKDDWTSAEEVQVQWTIWRRTDVNTDVDGSAFF</sequence>
<dbReference type="PANTHER" id="PTHR14614">
    <property type="entry name" value="HEPATOCELLULAR CARCINOMA-ASSOCIATED ANTIGEN"/>
    <property type="match status" value="1"/>
</dbReference>
<gene>
    <name evidence="1" type="ORF">IFR04_004436</name>
</gene>
<dbReference type="Proteomes" id="UP000664132">
    <property type="component" value="Unassembled WGS sequence"/>
</dbReference>
<dbReference type="EMBL" id="JAFJYH010000049">
    <property type="protein sequence ID" value="KAG4422412.1"/>
    <property type="molecule type" value="Genomic_DNA"/>
</dbReference>
<dbReference type="OrthoDB" id="433955at2759"/>
<dbReference type="CDD" id="cd02440">
    <property type="entry name" value="AdoMet_MTases"/>
    <property type="match status" value="1"/>
</dbReference>
<reference evidence="1" key="1">
    <citation type="submission" date="2021-02" db="EMBL/GenBank/DDBJ databases">
        <title>Genome sequence Cadophora malorum strain M34.</title>
        <authorList>
            <person name="Stefanovic E."/>
            <person name="Vu D."/>
            <person name="Scully C."/>
            <person name="Dijksterhuis J."/>
            <person name="Roader J."/>
            <person name="Houbraken J."/>
        </authorList>
    </citation>
    <scope>NUCLEOTIDE SEQUENCE</scope>
    <source>
        <strain evidence="1">M34</strain>
    </source>
</reference>
<dbReference type="InterPro" id="IPR019410">
    <property type="entry name" value="Methyltransf_16"/>
</dbReference>
<protein>
    <submittedName>
        <fullName evidence="1">Uncharacterized protein</fullName>
    </submittedName>
</protein>
<dbReference type="SUPFAM" id="SSF53335">
    <property type="entry name" value="S-adenosyl-L-methionine-dependent methyltransferases"/>
    <property type="match status" value="1"/>
</dbReference>
<evidence type="ECO:0000313" key="2">
    <source>
        <dbReference type="Proteomes" id="UP000664132"/>
    </source>
</evidence>
<evidence type="ECO:0000313" key="1">
    <source>
        <dbReference type="EMBL" id="KAG4422412.1"/>
    </source>
</evidence>
<keyword evidence="2" id="KW-1185">Reference proteome</keyword>
<dbReference type="Pfam" id="PF10294">
    <property type="entry name" value="Methyltransf_16"/>
    <property type="match status" value="1"/>
</dbReference>
<dbReference type="InterPro" id="IPR029063">
    <property type="entry name" value="SAM-dependent_MTases_sf"/>
</dbReference>
<dbReference type="Gene3D" id="3.40.50.150">
    <property type="entry name" value="Vaccinia Virus protein VP39"/>
    <property type="match status" value="1"/>
</dbReference>